<sequence length="515" mass="58326">MDHGDLLQGPIDPRLLVLQRQHRSHVVWEANGKRPDDCATIVVHRSEQNLRKLPPLSQPVIQLIRQAGFGSLLVMPFMQLDLGLLTALVERWRPETHTFHFPSAEATVTLQDVEVIMGLPINGRPVIGKTDLPWEQMVKQLLGCELPEEMRKGNKVSMAWLRQHFPGRVSDGATQAQIEQQARGYILHLIGGILAPDNTLHVHLCYLKLLEDLEVAGQYSWGSACLASLYRYLCHSSEAKNQDAGGMFVLLQVWAWERLPYLAPERLGKRLPRDGVALIGRWDDEFHSPDLATHVVGHYRHSLDMQRPDEVVWQPYSEELIESLPPFCRAGRAIWRAKVPLINFAIVEMHQPERVMRQFGFRQLVPPPSQARNALHGQTLKKGPQDWEVTNGAAVAMWNNRLQLVEPEGIPDLLHAYPAGDDYVVWYESITVPYVSRMSAAMAKATRLFRSLIRPNLPEEAQAIGKQGLVCMAAQEKFLRKEPPVHLVFEPEEGNEEEGEDQANFEPAIEGPIQQ</sequence>
<keyword evidence="2" id="KW-1185">Reference proteome</keyword>
<name>A0ACB7ZGA5_9ERIC</name>
<evidence type="ECO:0000313" key="2">
    <source>
        <dbReference type="Proteomes" id="UP000828048"/>
    </source>
</evidence>
<dbReference type="Proteomes" id="UP000828048">
    <property type="component" value="Chromosome 9"/>
</dbReference>
<evidence type="ECO:0000313" key="1">
    <source>
        <dbReference type="EMBL" id="KAH7865052.1"/>
    </source>
</evidence>
<gene>
    <name evidence="1" type="ORF">Vadar_001673</name>
</gene>
<proteinExistence type="predicted"/>
<reference evidence="1 2" key="1">
    <citation type="journal article" date="2021" name="Hortic Res">
        <title>High-quality reference genome and annotation aids understanding of berry development for evergreen blueberry (Vaccinium darrowii).</title>
        <authorList>
            <person name="Yu J."/>
            <person name="Hulse-Kemp A.M."/>
            <person name="Babiker E."/>
            <person name="Staton M."/>
        </authorList>
    </citation>
    <scope>NUCLEOTIDE SEQUENCE [LARGE SCALE GENOMIC DNA]</scope>
    <source>
        <strain evidence="2">cv. NJ 8807/NJ 8810</strain>
        <tissue evidence="1">Young leaf</tissue>
    </source>
</reference>
<protein>
    <submittedName>
        <fullName evidence="1">Uncharacterized protein</fullName>
    </submittedName>
</protein>
<accession>A0ACB7ZGA5</accession>
<comment type="caution">
    <text evidence="1">The sequence shown here is derived from an EMBL/GenBank/DDBJ whole genome shotgun (WGS) entry which is preliminary data.</text>
</comment>
<organism evidence="1 2">
    <name type="scientific">Vaccinium darrowii</name>
    <dbReference type="NCBI Taxonomy" id="229202"/>
    <lineage>
        <taxon>Eukaryota</taxon>
        <taxon>Viridiplantae</taxon>
        <taxon>Streptophyta</taxon>
        <taxon>Embryophyta</taxon>
        <taxon>Tracheophyta</taxon>
        <taxon>Spermatophyta</taxon>
        <taxon>Magnoliopsida</taxon>
        <taxon>eudicotyledons</taxon>
        <taxon>Gunneridae</taxon>
        <taxon>Pentapetalae</taxon>
        <taxon>asterids</taxon>
        <taxon>Ericales</taxon>
        <taxon>Ericaceae</taxon>
        <taxon>Vaccinioideae</taxon>
        <taxon>Vaccinieae</taxon>
        <taxon>Vaccinium</taxon>
    </lineage>
</organism>
<dbReference type="EMBL" id="CM037159">
    <property type="protein sequence ID" value="KAH7865052.1"/>
    <property type="molecule type" value="Genomic_DNA"/>
</dbReference>